<keyword evidence="11" id="KW-1185">Reference proteome</keyword>
<dbReference type="Proteomes" id="UP000051574">
    <property type="component" value="Unassembled WGS sequence"/>
</dbReference>
<sequence>MISDGIENIGSIRWELAATLLLVWIVCYFCIWKGVKWTGKVVYFTALFPYILLTILFIRGVTLPGAMEGIKFYVMPNMSKLKESEVWIDAVTQIFFSYGLGLGTLVALGSYNKFTNNVYK</sequence>
<evidence type="ECO:0000256" key="3">
    <source>
        <dbReference type="ARBA" id="ARBA00022448"/>
    </source>
</evidence>
<keyword evidence="5" id="KW-0769">Symport</keyword>
<reference evidence="10 11" key="1">
    <citation type="submission" date="2015-09" db="EMBL/GenBank/DDBJ databases">
        <title>Draft genome of the scarab beetle Oryctes borbonicus.</title>
        <authorList>
            <person name="Meyer J.M."/>
            <person name="Markov G.V."/>
            <person name="Baskaran P."/>
            <person name="Herrmann M."/>
            <person name="Sommer R.J."/>
            <person name="Roedelsperger C."/>
        </authorList>
    </citation>
    <scope>NUCLEOTIDE SEQUENCE [LARGE SCALE GENOMIC DNA]</scope>
    <source>
        <strain evidence="10">OB123</strain>
        <tissue evidence="10">Whole animal</tissue>
    </source>
</reference>
<feature type="transmembrane region" description="Helical" evidence="9">
    <location>
        <begin position="86"/>
        <end position="111"/>
    </location>
</feature>
<dbReference type="AlphaFoldDB" id="A0A0T6B8F4"/>
<evidence type="ECO:0000256" key="6">
    <source>
        <dbReference type="ARBA" id="ARBA00022989"/>
    </source>
</evidence>
<dbReference type="GO" id="GO:0043005">
    <property type="term" value="C:neuron projection"/>
    <property type="evidence" value="ECO:0007669"/>
    <property type="project" value="TreeGrafter"/>
</dbReference>
<protein>
    <submittedName>
        <fullName evidence="10">Neurotransmitter transporter</fullName>
    </submittedName>
</protein>
<evidence type="ECO:0000256" key="8">
    <source>
        <dbReference type="PIRSR" id="PIRSR600175-1"/>
    </source>
</evidence>
<keyword evidence="8" id="KW-0915">Sodium</keyword>
<feature type="transmembrane region" description="Helical" evidence="9">
    <location>
        <begin position="12"/>
        <end position="35"/>
    </location>
</feature>
<proteinExistence type="inferred from homology"/>
<organism evidence="10 11">
    <name type="scientific">Oryctes borbonicus</name>
    <dbReference type="NCBI Taxonomy" id="1629725"/>
    <lineage>
        <taxon>Eukaryota</taxon>
        <taxon>Metazoa</taxon>
        <taxon>Ecdysozoa</taxon>
        <taxon>Arthropoda</taxon>
        <taxon>Hexapoda</taxon>
        <taxon>Insecta</taxon>
        <taxon>Pterygota</taxon>
        <taxon>Neoptera</taxon>
        <taxon>Endopterygota</taxon>
        <taxon>Coleoptera</taxon>
        <taxon>Polyphaga</taxon>
        <taxon>Scarabaeiformia</taxon>
        <taxon>Scarabaeidae</taxon>
        <taxon>Dynastinae</taxon>
        <taxon>Oryctes</taxon>
    </lineage>
</organism>
<dbReference type="InterPro" id="IPR000175">
    <property type="entry name" value="Na/ntran_symport"/>
</dbReference>
<comment type="similarity">
    <text evidence="2">Belongs to the sodium:neurotransmitter symporter (SNF) (TC 2.A.22) family.</text>
</comment>
<evidence type="ECO:0000256" key="5">
    <source>
        <dbReference type="ARBA" id="ARBA00022847"/>
    </source>
</evidence>
<comment type="subcellular location">
    <subcellularLocation>
        <location evidence="1">Membrane</location>
        <topology evidence="1">Multi-pass membrane protein</topology>
    </subcellularLocation>
</comment>
<dbReference type="PANTHER" id="PTHR11616">
    <property type="entry name" value="SODIUM/CHLORIDE DEPENDENT TRANSPORTER"/>
    <property type="match status" value="1"/>
</dbReference>
<dbReference type="GO" id="GO:0046872">
    <property type="term" value="F:metal ion binding"/>
    <property type="evidence" value="ECO:0007669"/>
    <property type="project" value="UniProtKB-KW"/>
</dbReference>
<dbReference type="SUPFAM" id="SSF161070">
    <property type="entry name" value="SNF-like"/>
    <property type="match status" value="1"/>
</dbReference>
<dbReference type="InterPro" id="IPR037272">
    <property type="entry name" value="SNS_sf"/>
</dbReference>
<evidence type="ECO:0000256" key="2">
    <source>
        <dbReference type="ARBA" id="ARBA00006459"/>
    </source>
</evidence>
<keyword evidence="7 9" id="KW-0472">Membrane</keyword>
<dbReference type="PANTHER" id="PTHR11616:SF265">
    <property type="entry name" value="TRANSPORTER"/>
    <property type="match status" value="1"/>
</dbReference>
<feature type="transmembrane region" description="Helical" evidence="9">
    <location>
        <begin position="41"/>
        <end position="65"/>
    </location>
</feature>
<keyword evidence="4 9" id="KW-0812">Transmembrane</keyword>
<evidence type="ECO:0000256" key="9">
    <source>
        <dbReference type="SAM" id="Phobius"/>
    </source>
</evidence>
<dbReference type="GO" id="GO:0005886">
    <property type="term" value="C:plasma membrane"/>
    <property type="evidence" value="ECO:0007669"/>
    <property type="project" value="TreeGrafter"/>
</dbReference>
<evidence type="ECO:0000256" key="1">
    <source>
        <dbReference type="ARBA" id="ARBA00004141"/>
    </source>
</evidence>
<accession>A0A0T6B8F4</accession>
<dbReference type="EMBL" id="LJIG01009181">
    <property type="protein sequence ID" value="KRT83593.1"/>
    <property type="molecule type" value="Genomic_DNA"/>
</dbReference>
<keyword evidence="6 9" id="KW-1133">Transmembrane helix</keyword>
<dbReference type="OrthoDB" id="6581954at2759"/>
<evidence type="ECO:0000313" key="10">
    <source>
        <dbReference type="EMBL" id="KRT83593.1"/>
    </source>
</evidence>
<comment type="caution">
    <text evidence="10">The sequence shown here is derived from an EMBL/GenBank/DDBJ whole genome shotgun (WGS) entry which is preliminary data.</text>
</comment>
<keyword evidence="8" id="KW-0479">Metal-binding</keyword>
<dbReference type="GO" id="GO:0005332">
    <property type="term" value="F:gamma-aminobutyric acid:sodium:chloride symporter activity"/>
    <property type="evidence" value="ECO:0007669"/>
    <property type="project" value="TreeGrafter"/>
</dbReference>
<evidence type="ECO:0000313" key="11">
    <source>
        <dbReference type="Proteomes" id="UP000051574"/>
    </source>
</evidence>
<evidence type="ECO:0000256" key="7">
    <source>
        <dbReference type="ARBA" id="ARBA00023136"/>
    </source>
</evidence>
<evidence type="ECO:0000256" key="4">
    <source>
        <dbReference type="ARBA" id="ARBA00022692"/>
    </source>
</evidence>
<feature type="binding site" evidence="8">
    <location>
        <position position="97"/>
    </location>
    <ligand>
        <name>Na(+)</name>
        <dbReference type="ChEBI" id="CHEBI:29101"/>
        <label>1</label>
    </ligand>
</feature>
<name>A0A0T6B8F4_9SCAR</name>
<keyword evidence="3" id="KW-0813">Transport</keyword>
<dbReference type="PROSITE" id="PS50267">
    <property type="entry name" value="NA_NEUROTRAN_SYMP_3"/>
    <property type="match status" value="1"/>
</dbReference>
<dbReference type="Pfam" id="PF00209">
    <property type="entry name" value="SNF"/>
    <property type="match status" value="1"/>
</dbReference>
<gene>
    <name evidence="10" type="ORF">AMK59_3416</name>
</gene>